<dbReference type="RefSeq" id="WP_322346096.1">
    <property type="nucleotide sequence ID" value="NZ_CP129968.2"/>
</dbReference>
<evidence type="ECO:0000313" key="1">
    <source>
        <dbReference type="EMBL" id="WKK80472.2"/>
    </source>
</evidence>
<dbReference type="Proteomes" id="UP001232019">
    <property type="component" value="Chromosome"/>
</dbReference>
<dbReference type="EMBL" id="CP129968">
    <property type="protein sequence ID" value="WKK80472.2"/>
    <property type="molecule type" value="Genomic_DNA"/>
</dbReference>
<reference evidence="1" key="1">
    <citation type="submission" date="2023-08" db="EMBL/GenBank/DDBJ databases">
        <title>Comparative genomics and taxonomic characterization of three novel marine species of genus Marivirga.</title>
        <authorList>
            <person name="Muhammad N."/>
            <person name="Kim S.-G."/>
        </authorList>
    </citation>
    <scope>NUCLEOTIDE SEQUENCE</scope>
    <source>
        <strain evidence="1">BKB1-2</strain>
    </source>
</reference>
<proteinExistence type="predicted"/>
<dbReference type="AlphaFoldDB" id="A0AA49GBX0"/>
<sequence length="58" mass="6493">MDGWTATKARTGNRISDSVVEIVIPSDLPVETYMIYVQRYNGDGSSAFSNTFYNIVIE</sequence>
<protein>
    <submittedName>
        <fullName evidence="1">Uncharacterized protein</fullName>
    </submittedName>
</protein>
<accession>A0AA49GBX0</accession>
<dbReference type="KEGG" id="marp:QYS47_25550"/>
<organism evidence="1">
    <name type="scientific">Marivirga arenosa</name>
    <dbReference type="NCBI Taxonomy" id="3059076"/>
    <lineage>
        <taxon>Bacteria</taxon>
        <taxon>Pseudomonadati</taxon>
        <taxon>Bacteroidota</taxon>
        <taxon>Cytophagia</taxon>
        <taxon>Cytophagales</taxon>
        <taxon>Marivirgaceae</taxon>
        <taxon>Marivirga</taxon>
    </lineage>
</organism>
<name>A0AA49GBX0_9BACT</name>
<gene>
    <name evidence="1" type="ORF">QYS47_25550</name>
</gene>